<feature type="region of interest" description="Disordered" evidence="11">
    <location>
        <begin position="39"/>
        <end position="75"/>
    </location>
</feature>
<comment type="cofactor">
    <cofactor evidence="2">
        <name>NAD(+)</name>
        <dbReference type="ChEBI" id="CHEBI:57540"/>
    </cofactor>
</comment>
<evidence type="ECO:0000313" key="13">
    <source>
        <dbReference type="EMBL" id="KAG2182622.1"/>
    </source>
</evidence>
<dbReference type="Gene3D" id="3.40.50.720">
    <property type="entry name" value="NAD(P)-binding Rossmann-like Domain"/>
    <property type="match status" value="1"/>
</dbReference>
<dbReference type="OrthoDB" id="9402762at2759"/>
<dbReference type="EMBL" id="JAEPRA010000007">
    <property type="protein sequence ID" value="KAG2182622.1"/>
    <property type="molecule type" value="Genomic_DNA"/>
</dbReference>
<evidence type="ECO:0000313" key="14">
    <source>
        <dbReference type="Proteomes" id="UP000612746"/>
    </source>
</evidence>
<reference evidence="13" key="1">
    <citation type="submission" date="2020-12" db="EMBL/GenBank/DDBJ databases">
        <title>Metabolic potential, ecology and presence of endohyphal bacteria is reflected in genomic diversity of Mucoromycotina.</title>
        <authorList>
            <person name="Muszewska A."/>
            <person name="Okrasinska A."/>
            <person name="Steczkiewicz K."/>
            <person name="Drgas O."/>
            <person name="Orlowska M."/>
            <person name="Perlinska-Lenart U."/>
            <person name="Aleksandrzak-Piekarczyk T."/>
            <person name="Szatraj K."/>
            <person name="Zielenkiewicz U."/>
            <person name="Pilsyk S."/>
            <person name="Malc E."/>
            <person name="Mieczkowski P."/>
            <person name="Kruszewska J.S."/>
            <person name="Biernat P."/>
            <person name="Pawlowska J."/>
        </authorList>
    </citation>
    <scope>NUCLEOTIDE SEQUENCE</scope>
    <source>
        <strain evidence="13">WA0000051536</strain>
    </source>
</reference>
<feature type="region of interest" description="Disordered" evidence="11">
    <location>
        <begin position="1"/>
        <end position="20"/>
    </location>
</feature>
<dbReference type="Proteomes" id="UP000612746">
    <property type="component" value="Unassembled WGS sequence"/>
</dbReference>
<dbReference type="InterPro" id="IPR005886">
    <property type="entry name" value="UDP_G4E"/>
</dbReference>
<feature type="domain" description="NAD-dependent epimerase/dehydratase" evidence="12">
    <location>
        <begin position="147"/>
        <end position="419"/>
    </location>
</feature>
<keyword evidence="14" id="KW-1185">Reference proteome</keyword>
<evidence type="ECO:0000256" key="4">
    <source>
        <dbReference type="ARBA" id="ARBA00005028"/>
    </source>
</evidence>
<keyword evidence="6" id="KW-0299">Galactose metabolism</keyword>
<dbReference type="InterPro" id="IPR036291">
    <property type="entry name" value="NAD(P)-bd_dom_sf"/>
</dbReference>
<proteinExistence type="inferred from homology"/>
<dbReference type="Gene3D" id="3.90.25.10">
    <property type="entry name" value="UDP-galactose 4-epimerase, domain 1"/>
    <property type="match status" value="1"/>
</dbReference>
<keyword evidence="7" id="KW-0413">Isomerase</keyword>
<dbReference type="GO" id="GO:0003978">
    <property type="term" value="F:UDP-glucose 4-epimerase activity"/>
    <property type="evidence" value="ECO:0007669"/>
    <property type="project" value="UniProtKB-EC"/>
</dbReference>
<feature type="compositionally biased region" description="Acidic residues" evidence="11">
    <location>
        <begin position="499"/>
        <end position="509"/>
    </location>
</feature>
<evidence type="ECO:0000256" key="2">
    <source>
        <dbReference type="ARBA" id="ARBA00001911"/>
    </source>
</evidence>
<dbReference type="PANTHER" id="PTHR43725:SF47">
    <property type="entry name" value="UDP-GLUCOSE 4-EPIMERASE"/>
    <property type="match status" value="1"/>
</dbReference>
<dbReference type="InterPro" id="IPR001509">
    <property type="entry name" value="Epimerase_deHydtase"/>
</dbReference>
<dbReference type="SUPFAM" id="SSF51735">
    <property type="entry name" value="NAD(P)-binding Rossmann-fold domains"/>
    <property type="match status" value="1"/>
</dbReference>
<evidence type="ECO:0000256" key="8">
    <source>
        <dbReference type="ARBA" id="ARBA00037676"/>
    </source>
</evidence>
<evidence type="ECO:0000259" key="12">
    <source>
        <dbReference type="Pfam" id="PF01370"/>
    </source>
</evidence>
<name>A0A8H7PYA8_9FUNG</name>
<evidence type="ECO:0000256" key="3">
    <source>
        <dbReference type="ARBA" id="ARBA00004947"/>
    </source>
</evidence>
<keyword evidence="6" id="KW-0119">Carbohydrate metabolism</keyword>
<dbReference type="NCBIfam" id="TIGR01179">
    <property type="entry name" value="galE"/>
    <property type="match status" value="1"/>
</dbReference>
<dbReference type="PANTHER" id="PTHR43725">
    <property type="entry name" value="UDP-GLUCOSE 4-EPIMERASE"/>
    <property type="match status" value="1"/>
</dbReference>
<dbReference type="NCBIfam" id="NF007956">
    <property type="entry name" value="PRK10675.1"/>
    <property type="match status" value="1"/>
</dbReference>
<comment type="function">
    <text evidence="8">Mutarotase converts alpha-aldose to the beta-anomer. It is active on D-glucose, L-arabinose, D-xylose, D-galactose, maltose and lactose.</text>
</comment>
<feature type="compositionally biased region" description="Low complexity" evidence="11">
    <location>
        <begin position="57"/>
        <end position="75"/>
    </location>
</feature>
<comment type="catalytic activity">
    <reaction evidence="1">
        <text>UDP-alpha-D-glucose = UDP-alpha-D-galactose</text>
        <dbReference type="Rhea" id="RHEA:22168"/>
        <dbReference type="ChEBI" id="CHEBI:58885"/>
        <dbReference type="ChEBI" id="CHEBI:66914"/>
        <dbReference type="EC" id="5.1.3.2"/>
    </reaction>
</comment>
<dbReference type="CDD" id="cd05247">
    <property type="entry name" value="UDP_G4E_1_SDR_e"/>
    <property type="match status" value="1"/>
</dbReference>
<sequence length="509" mass="56870">MSPANTSSHLYEKDSGQKPNTMSTEIIVEQLEVLDIVPSSSPTAKRRSFSHHRRKSSASSFGLSSSPHHSFMPSSRPMAQENQFLFPPPGGVNSIECEAENTSHPAKSVARHRRHTSIDRASHIKTLPDSNTRSYTNYYDVNRNKYVLVTGGAGYIGSHTVLELLSCNYEIVIIDNLCNSNLEALRRVEKLAGRSINFHKCDITSEQEIDAVFEKYTFWAVIHFAALKVRKKVPNFPVPNMAVGESTRQPLKYYHNNLTGSLNLLRVMEKHGVKNMVFSSSATVYGEPETTPVGESARLGPVTNPYGKTKLFIEEVLRDQCAADSDWNVCLLRYFNPVGAHVSGLIGEHPQGVPNNLLPYVNKVIQGHLPYLQVFGSDYDTVDGTGVRDYIHVCDLATGHVAALKKLEKKPRCVAYNLGTGVGYSVLQIIKSMERVTGAHIPYKIADRRPGDVATCTADATLANRELEWYPAKTMDDMCEDMWRWTRRNPNGYDSPMLESDEEMDEAQK</sequence>
<evidence type="ECO:0000256" key="7">
    <source>
        <dbReference type="ARBA" id="ARBA00023235"/>
    </source>
</evidence>
<protein>
    <recommendedName>
        <fullName evidence="12">NAD-dependent epimerase/dehydratase domain-containing protein</fullName>
    </recommendedName>
</protein>
<comment type="pathway">
    <text evidence="3">Carbohydrate metabolism; galactose metabolism.</text>
</comment>
<comment type="similarity">
    <text evidence="9">In the N-terminal section; belongs to the NAD(P)-dependent epimerase/dehydratase family.</text>
</comment>
<comment type="similarity">
    <text evidence="10">In the C-terminal section; belongs to the aldose epimerase family.</text>
</comment>
<gene>
    <name evidence="13" type="ORF">INT44_005601</name>
</gene>
<evidence type="ECO:0000256" key="9">
    <source>
        <dbReference type="ARBA" id="ARBA00037955"/>
    </source>
</evidence>
<evidence type="ECO:0000256" key="10">
    <source>
        <dbReference type="ARBA" id="ARBA00038238"/>
    </source>
</evidence>
<dbReference type="Pfam" id="PF01370">
    <property type="entry name" value="Epimerase"/>
    <property type="match status" value="1"/>
</dbReference>
<evidence type="ECO:0000256" key="1">
    <source>
        <dbReference type="ARBA" id="ARBA00000083"/>
    </source>
</evidence>
<feature type="region of interest" description="Disordered" evidence="11">
    <location>
        <begin position="103"/>
        <end position="125"/>
    </location>
</feature>
<evidence type="ECO:0000256" key="5">
    <source>
        <dbReference type="ARBA" id="ARBA00023027"/>
    </source>
</evidence>
<organism evidence="13 14">
    <name type="scientific">Umbelopsis vinacea</name>
    <dbReference type="NCBI Taxonomy" id="44442"/>
    <lineage>
        <taxon>Eukaryota</taxon>
        <taxon>Fungi</taxon>
        <taxon>Fungi incertae sedis</taxon>
        <taxon>Mucoromycota</taxon>
        <taxon>Mucoromycotina</taxon>
        <taxon>Umbelopsidomycetes</taxon>
        <taxon>Umbelopsidales</taxon>
        <taxon>Umbelopsidaceae</taxon>
        <taxon>Umbelopsis</taxon>
    </lineage>
</organism>
<evidence type="ECO:0000256" key="11">
    <source>
        <dbReference type="SAM" id="MobiDB-lite"/>
    </source>
</evidence>
<feature type="compositionally biased region" description="Basic residues" evidence="11">
    <location>
        <begin position="44"/>
        <end position="56"/>
    </location>
</feature>
<evidence type="ECO:0000256" key="6">
    <source>
        <dbReference type="ARBA" id="ARBA00023144"/>
    </source>
</evidence>
<dbReference type="AlphaFoldDB" id="A0A8H7PYA8"/>
<feature type="region of interest" description="Disordered" evidence="11">
    <location>
        <begin position="490"/>
        <end position="509"/>
    </location>
</feature>
<comment type="caution">
    <text evidence="13">The sequence shown here is derived from an EMBL/GenBank/DDBJ whole genome shotgun (WGS) entry which is preliminary data.</text>
</comment>
<dbReference type="GO" id="GO:0006012">
    <property type="term" value="P:galactose metabolic process"/>
    <property type="evidence" value="ECO:0007669"/>
    <property type="project" value="UniProtKB-KW"/>
</dbReference>
<comment type="pathway">
    <text evidence="4">Carbohydrate metabolism; hexose metabolism.</text>
</comment>
<keyword evidence="5" id="KW-0520">NAD</keyword>
<dbReference type="GO" id="GO:0005829">
    <property type="term" value="C:cytosol"/>
    <property type="evidence" value="ECO:0007669"/>
    <property type="project" value="TreeGrafter"/>
</dbReference>
<accession>A0A8H7PYA8</accession>